<dbReference type="AlphaFoldDB" id="F0UQZ1"/>
<evidence type="ECO:0000313" key="3">
    <source>
        <dbReference type="Proteomes" id="UP000008142"/>
    </source>
</evidence>
<proteinExistence type="predicted"/>
<dbReference type="GO" id="GO:0010181">
    <property type="term" value="F:FMN binding"/>
    <property type="evidence" value="ECO:0007669"/>
    <property type="project" value="InterPro"/>
</dbReference>
<evidence type="ECO:0000259" key="1">
    <source>
        <dbReference type="Pfam" id="PF00724"/>
    </source>
</evidence>
<accession>F0UQZ1</accession>
<dbReference type="SUPFAM" id="SSF51395">
    <property type="entry name" value="FMN-linked oxidoreductases"/>
    <property type="match status" value="1"/>
</dbReference>
<dbReference type="Pfam" id="PF00724">
    <property type="entry name" value="Oxidored_FMN"/>
    <property type="match status" value="1"/>
</dbReference>
<dbReference type="OrthoDB" id="276546at2759"/>
<dbReference type="InterPro" id="IPR013785">
    <property type="entry name" value="Aldolase_TIM"/>
</dbReference>
<protein>
    <submittedName>
        <fullName evidence="2">Predicted protein</fullName>
    </submittedName>
</protein>
<sequence>MHTQYALTVASCAPLTDSALFKPHSGSVHFGLGIELSKAFESVYVLNGPSSSHVPYPLDLDNNSPMHSRTMEEIQELVVKYTTAVRRTVEAGFDGVEIHA</sequence>
<dbReference type="Gene3D" id="3.20.20.70">
    <property type="entry name" value="Aldolase class I"/>
    <property type="match status" value="1"/>
</dbReference>
<dbReference type="HOGENOM" id="CLU_2305212_0_0_1"/>
<organism evidence="3">
    <name type="scientific">Ajellomyces capsulatus (strain H88)</name>
    <name type="common">Darling's disease fungus</name>
    <name type="synonym">Histoplasma capsulatum</name>
    <dbReference type="NCBI Taxonomy" id="544711"/>
    <lineage>
        <taxon>Eukaryota</taxon>
        <taxon>Fungi</taxon>
        <taxon>Dikarya</taxon>
        <taxon>Ascomycota</taxon>
        <taxon>Pezizomycotina</taxon>
        <taxon>Eurotiomycetes</taxon>
        <taxon>Eurotiomycetidae</taxon>
        <taxon>Onygenales</taxon>
        <taxon>Ajellomycetaceae</taxon>
        <taxon>Histoplasma</taxon>
    </lineage>
</organism>
<dbReference type="InterPro" id="IPR001155">
    <property type="entry name" value="OxRdtase_FMN_N"/>
</dbReference>
<name>F0UQZ1_AJEC8</name>
<reference evidence="3" key="1">
    <citation type="submission" date="2008-07" db="EMBL/GenBank/DDBJ databases">
        <title>Annotation of Ajellomyces capsulatus strain H88.</title>
        <authorList>
            <person name="Champion M."/>
            <person name="Cuomo C."/>
            <person name="Ma L.-J."/>
            <person name="Henn M.R."/>
            <person name="Sil A."/>
            <person name="Goldman B."/>
            <person name="Young S.K."/>
            <person name="Kodira C.D."/>
            <person name="Zeng Q."/>
            <person name="Koehrsen M."/>
            <person name="Alvarado L."/>
            <person name="Berlin A."/>
            <person name="Borenstein D."/>
            <person name="Chen Z."/>
            <person name="Engels R."/>
            <person name="Freedman E."/>
            <person name="Gellesch M."/>
            <person name="Goldberg J."/>
            <person name="Griggs A."/>
            <person name="Gujja S."/>
            <person name="Heiman D."/>
            <person name="Hepburn T."/>
            <person name="Howarth C."/>
            <person name="Jen D."/>
            <person name="Larson L."/>
            <person name="Lewis B."/>
            <person name="Mehta T."/>
            <person name="Park D."/>
            <person name="Pearson M."/>
            <person name="Roberts A."/>
            <person name="Saif S."/>
            <person name="Shea T."/>
            <person name="Shenoy N."/>
            <person name="Sisk P."/>
            <person name="Stolte C."/>
            <person name="Sykes S."/>
            <person name="Walk T."/>
            <person name="White J."/>
            <person name="Yandava C."/>
            <person name="Klein B."/>
            <person name="McEwen J.G."/>
            <person name="Puccia R."/>
            <person name="Goldman G.H."/>
            <person name="Felipe M.S."/>
            <person name="Nino-Vega G."/>
            <person name="San-Blas G."/>
            <person name="Taylor J."/>
            <person name="Mendoza L."/>
            <person name="Galagan J."/>
            <person name="Nusbaum C."/>
            <person name="Birren B."/>
        </authorList>
    </citation>
    <scope>NUCLEOTIDE SEQUENCE [LARGE SCALE GENOMIC DNA]</scope>
    <source>
        <strain evidence="3">H88</strain>
    </source>
</reference>
<gene>
    <name evidence="2" type="ORF">HCEG_07533</name>
</gene>
<dbReference type="GO" id="GO:0016491">
    <property type="term" value="F:oxidoreductase activity"/>
    <property type="evidence" value="ECO:0007669"/>
    <property type="project" value="InterPro"/>
</dbReference>
<evidence type="ECO:0000313" key="2">
    <source>
        <dbReference type="EMBL" id="EGC48318.1"/>
    </source>
</evidence>
<dbReference type="EMBL" id="DS990641">
    <property type="protein sequence ID" value="EGC48318.1"/>
    <property type="molecule type" value="Genomic_DNA"/>
</dbReference>
<dbReference type="Proteomes" id="UP000008142">
    <property type="component" value="Unassembled WGS sequence"/>
</dbReference>
<feature type="domain" description="NADH:flavin oxidoreductase/NADH oxidase N-terminal" evidence="1">
    <location>
        <begin position="48"/>
        <end position="100"/>
    </location>
</feature>